<dbReference type="Gene3D" id="3.10.180.10">
    <property type="entry name" value="2,3-Dihydroxybiphenyl 1,2-Dioxygenase, domain 1"/>
    <property type="match status" value="1"/>
</dbReference>
<dbReference type="SUPFAM" id="SSF54593">
    <property type="entry name" value="Glyoxalase/Bleomycin resistance protein/Dihydroxybiphenyl dioxygenase"/>
    <property type="match status" value="1"/>
</dbReference>
<dbReference type="RefSeq" id="WP_130105651.1">
    <property type="nucleotide sequence ID" value="NZ_CP025781.1"/>
</dbReference>
<dbReference type="KEGG" id="ifl:C1H71_05410"/>
<name>A0A7G3G7N5_9NEIS</name>
<proteinExistence type="predicted"/>
<keyword evidence="2" id="KW-1185">Reference proteome</keyword>
<dbReference type="InterPro" id="IPR029068">
    <property type="entry name" value="Glyas_Bleomycin-R_OHBP_Dase"/>
</dbReference>
<accession>A0A7G3G7N5</accession>
<evidence type="ECO:0000313" key="1">
    <source>
        <dbReference type="EMBL" id="QBC43043.1"/>
    </source>
</evidence>
<reference evidence="1 2" key="1">
    <citation type="submission" date="2018-01" db="EMBL/GenBank/DDBJ databases">
        <title>Genome sequence of Iodobacter sp. strain PCH194 isolated from Indian Trans-Himalaya.</title>
        <authorList>
            <person name="Kumar V."/>
            <person name="Thakur V."/>
            <person name="Kumar S."/>
            <person name="Singh D."/>
        </authorList>
    </citation>
    <scope>NUCLEOTIDE SEQUENCE [LARGE SCALE GENOMIC DNA]</scope>
    <source>
        <strain evidence="1 2">PCH194</strain>
    </source>
</reference>
<dbReference type="GO" id="GO:0016829">
    <property type="term" value="F:lyase activity"/>
    <property type="evidence" value="ECO:0007669"/>
    <property type="project" value="UniProtKB-KW"/>
</dbReference>
<evidence type="ECO:0000313" key="2">
    <source>
        <dbReference type="Proteomes" id="UP000515917"/>
    </source>
</evidence>
<dbReference type="EMBL" id="CP025781">
    <property type="protein sequence ID" value="QBC43043.1"/>
    <property type="molecule type" value="Genomic_DNA"/>
</dbReference>
<gene>
    <name evidence="1" type="ORF">C1H71_05410</name>
</gene>
<dbReference type="Proteomes" id="UP000515917">
    <property type="component" value="Chromosome"/>
</dbReference>
<dbReference type="AlphaFoldDB" id="A0A7G3G7N5"/>
<protein>
    <submittedName>
        <fullName evidence="1">Lactoylglutathione lyase</fullName>
    </submittedName>
</protein>
<keyword evidence="1" id="KW-0456">Lyase</keyword>
<organism evidence="1 2">
    <name type="scientific">Iodobacter fluviatilis</name>
    <dbReference type="NCBI Taxonomy" id="537"/>
    <lineage>
        <taxon>Bacteria</taxon>
        <taxon>Pseudomonadati</taxon>
        <taxon>Pseudomonadota</taxon>
        <taxon>Betaproteobacteria</taxon>
        <taxon>Neisseriales</taxon>
        <taxon>Chitinibacteraceae</taxon>
        <taxon>Iodobacter</taxon>
    </lineage>
</organism>
<sequence length="151" mass="16762">MELAYLEHVNITVSDLDRAVRFIQTAIPHWKIRGRGKMDWFGAEIDWLHIGDDFAYIALQSGGIGEAPGWKTHLVGVKHLGFVVPSLKDTMQNLENAGFMLDHAGGSDTHRDSAYFMLGEDIQFEFVEYSSELPAQRNGYASSVADAMGVS</sequence>